<dbReference type="SUPFAM" id="SSF51735">
    <property type="entry name" value="NAD(P)-binding Rossmann-fold domains"/>
    <property type="match status" value="1"/>
</dbReference>
<keyword evidence="3" id="KW-0560">Oxidoreductase</keyword>
<comment type="similarity">
    <text evidence="1">Belongs to the short-chain dehydrogenases/reductases (SDR) family.</text>
</comment>
<dbReference type="EMBL" id="KV429078">
    <property type="protein sequence ID" value="KZT67277.1"/>
    <property type="molecule type" value="Genomic_DNA"/>
</dbReference>
<dbReference type="InterPro" id="IPR036291">
    <property type="entry name" value="NAD(P)-bd_dom_sf"/>
</dbReference>
<dbReference type="PRINTS" id="PR00081">
    <property type="entry name" value="GDHRDH"/>
</dbReference>
<dbReference type="Pfam" id="PF13561">
    <property type="entry name" value="adh_short_C2"/>
    <property type="match status" value="1"/>
</dbReference>
<accession>A0A165NRE6</accession>
<dbReference type="InterPro" id="IPR020904">
    <property type="entry name" value="Sc_DH/Rdtase_CS"/>
</dbReference>
<evidence type="ECO:0000256" key="1">
    <source>
        <dbReference type="ARBA" id="ARBA00006484"/>
    </source>
</evidence>
<dbReference type="AlphaFoldDB" id="A0A165NRE6"/>
<dbReference type="Proteomes" id="UP000076727">
    <property type="component" value="Unassembled WGS sequence"/>
</dbReference>
<reference evidence="4 5" key="1">
    <citation type="journal article" date="2016" name="Mol. Biol. Evol.">
        <title>Comparative Genomics of Early-Diverging Mushroom-Forming Fungi Provides Insights into the Origins of Lignocellulose Decay Capabilities.</title>
        <authorList>
            <person name="Nagy L.G."/>
            <person name="Riley R."/>
            <person name="Tritt A."/>
            <person name="Adam C."/>
            <person name="Daum C."/>
            <person name="Floudas D."/>
            <person name="Sun H."/>
            <person name="Yadav J.S."/>
            <person name="Pangilinan J."/>
            <person name="Larsson K.H."/>
            <person name="Matsuura K."/>
            <person name="Barry K."/>
            <person name="Labutti K."/>
            <person name="Kuo R."/>
            <person name="Ohm R.A."/>
            <person name="Bhattacharya S.S."/>
            <person name="Shirouzu T."/>
            <person name="Yoshinaga Y."/>
            <person name="Martin F.M."/>
            <person name="Grigoriev I.V."/>
            <person name="Hibbett D.S."/>
        </authorList>
    </citation>
    <scope>NUCLEOTIDE SEQUENCE [LARGE SCALE GENOMIC DNA]</scope>
    <source>
        <strain evidence="4 5">L-15889</strain>
    </source>
</reference>
<organism evidence="4 5">
    <name type="scientific">Daedalea quercina L-15889</name>
    <dbReference type="NCBI Taxonomy" id="1314783"/>
    <lineage>
        <taxon>Eukaryota</taxon>
        <taxon>Fungi</taxon>
        <taxon>Dikarya</taxon>
        <taxon>Basidiomycota</taxon>
        <taxon>Agaricomycotina</taxon>
        <taxon>Agaricomycetes</taxon>
        <taxon>Polyporales</taxon>
        <taxon>Fomitopsis</taxon>
    </lineage>
</organism>
<evidence type="ECO:0000313" key="5">
    <source>
        <dbReference type="Proteomes" id="UP000076727"/>
    </source>
</evidence>
<dbReference type="Gene3D" id="3.40.50.720">
    <property type="entry name" value="NAD(P)-binding Rossmann-like Domain"/>
    <property type="match status" value="1"/>
</dbReference>
<dbReference type="GO" id="GO:0016491">
    <property type="term" value="F:oxidoreductase activity"/>
    <property type="evidence" value="ECO:0007669"/>
    <property type="project" value="UniProtKB-KW"/>
</dbReference>
<evidence type="ECO:0000313" key="4">
    <source>
        <dbReference type="EMBL" id="KZT67277.1"/>
    </source>
</evidence>
<gene>
    <name evidence="4" type="ORF">DAEQUDRAFT_729316</name>
</gene>
<keyword evidence="2" id="KW-0521">NADP</keyword>
<protein>
    <submittedName>
        <fullName evidence="4">NAD(P)-binding protein</fullName>
    </submittedName>
</protein>
<dbReference type="PROSITE" id="PS00061">
    <property type="entry name" value="ADH_SHORT"/>
    <property type="match status" value="1"/>
</dbReference>
<dbReference type="InterPro" id="IPR002347">
    <property type="entry name" value="SDR_fam"/>
</dbReference>
<sequence length="172" mass="18133">MVANAGTCEFVELVDSTADKWDEIVSVNLRGTMLSYKYAAMQMIRQGRGGRIIGASSVAGKQGFPTLSAYTASKFGARGLTQSAAIELAKHKITVNAYAPGVIDTGMVALPQDTERGVARGTTIIEAFGLPERLAPPPGPDVIASLVSYLAKPEAYFITGQTINVDGGVFFD</sequence>
<keyword evidence="5" id="KW-1185">Reference proteome</keyword>
<evidence type="ECO:0000256" key="3">
    <source>
        <dbReference type="ARBA" id="ARBA00023002"/>
    </source>
</evidence>
<dbReference type="STRING" id="1314783.A0A165NRE6"/>
<dbReference type="OrthoDB" id="498125at2759"/>
<name>A0A165NRE6_9APHY</name>
<proteinExistence type="inferred from homology"/>
<dbReference type="PANTHER" id="PTHR24321:SF8">
    <property type="entry name" value="ESTRADIOL 17-BETA-DEHYDROGENASE 8-RELATED"/>
    <property type="match status" value="1"/>
</dbReference>
<evidence type="ECO:0000256" key="2">
    <source>
        <dbReference type="ARBA" id="ARBA00022857"/>
    </source>
</evidence>
<dbReference type="PANTHER" id="PTHR24321">
    <property type="entry name" value="DEHYDROGENASES, SHORT CHAIN"/>
    <property type="match status" value="1"/>
</dbReference>